<dbReference type="NCBIfam" id="TIGR03713">
    <property type="entry name" value="acc_sec_asp1"/>
    <property type="match status" value="1"/>
</dbReference>
<proteinExistence type="predicted"/>
<name>A0A150NWN1_STRMT</name>
<dbReference type="InterPro" id="IPR022372">
    <property type="entry name" value="Accessory_SS_Asp1"/>
</dbReference>
<comment type="caution">
    <text evidence="1">The sequence shown here is derived from an EMBL/GenBank/DDBJ whole genome shotgun (WGS) entry which is preliminary data.</text>
</comment>
<dbReference type="PATRIC" id="fig|28037.235.peg.475"/>
<protein>
    <submittedName>
        <fullName evidence="1">Accessory secretory protein Asp1</fullName>
    </submittedName>
</protein>
<dbReference type="GO" id="GO:0015031">
    <property type="term" value="P:protein transport"/>
    <property type="evidence" value="ECO:0007669"/>
    <property type="project" value="InterPro"/>
</dbReference>
<organism evidence="1 2">
    <name type="scientific">Streptococcus mitis</name>
    <dbReference type="NCBI Taxonomy" id="28037"/>
    <lineage>
        <taxon>Bacteria</taxon>
        <taxon>Bacillati</taxon>
        <taxon>Bacillota</taxon>
        <taxon>Bacilli</taxon>
        <taxon>Lactobacillales</taxon>
        <taxon>Streptococcaceae</taxon>
        <taxon>Streptococcus</taxon>
        <taxon>Streptococcus mitis group</taxon>
    </lineage>
</organism>
<reference evidence="1 2" key="1">
    <citation type="submission" date="2016-01" db="EMBL/GenBank/DDBJ databases">
        <title>Highly variable Streptococcus oralis 1 are common among viridans streptococci isolated from primates.</title>
        <authorList>
            <person name="Denapaite D."/>
            <person name="Rieger M."/>
            <person name="Koendgen S."/>
            <person name="Brueckner R."/>
            <person name="Ochigava I."/>
            <person name="Kappeler P."/>
            <person name="Maetz-Rensing K."/>
            <person name="Leendertz F."/>
        </authorList>
    </citation>
    <scope>NUCLEOTIDE SEQUENCE [LARGE SCALE GENOMIC DNA]</scope>
    <source>
        <strain evidence="1 2">M3-1</strain>
    </source>
</reference>
<accession>A0A150NWN1</accession>
<dbReference type="Proteomes" id="UP000075442">
    <property type="component" value="Unassembled WGS sequence"/>
</dbReference>
<evidence type="ECO:0000313" key="2">
    <source>
        <dbReference type="Proteomes" id="UP000075442"/>
    </source>
</evidence>
<gene>
    <name evidence="1" type="ORF">SMIM3I_01760</name>
</gene>
<dbReference type="AlphaFoldDB" id="A0A150NWN1"/>
<evidence type="ECO:0000313" key="1">
    <source>
        <dbReference type="EMBL" id="KYF37887.1"/>
    </source>
</evidence>
<dbReference type="EMBL" id="LROU01000025">
    <property type="protein sequence ID" value="KYF37887.1"/>
    <property type="molecule type" value="Genomic_DNA"/>
</dbReference>
<sequence>MYYFIPAWYGSERTWHATITPWYFSHFRLEFDDTFHQIRLLQRQDIDSRLLVLAYQPHLRYFLHRHGVLETDTYSVFDVMQDFHNPHTQVLSIRDIEWDNDCEFIYSPFTIIVQKKWEEIC</sequence>
<dbReference type="Pfam" id="PF16993">
    <property type="entry name" value="Asp1"/>
    <property type="match status" value="1"/>
</dbReference>